<dbReference type="AlphaFoldDB" id="A0AAX4HH93"/>
<name>A0AAX4HH93_9ASCO</name>
<dbReference type="KEGG" id="asau:88176245"/>
<proteinExistence type="predicted"/>
<gene>
    <name evidence="1" type="ORF">PUMCH_005187</name>
</gene>
<evidence type="ECO:0000313" key="1">
    <source>
        <dbReference type="EMBL" id="WPK27787.1"/>
    </source>
</evidence>
<sequence>MKFELLFNEFHKSRVTSIIDRISEVSLVRNVDERKFQIDYLLLVLQSLEQINSLTRCSAAKMKTFVNNLVVGLTAMAGNLKIPTSQLPQPYEGLTKQFDLSTKMSQTVRDQKIRLLEMGMFADPDDNFTEIVYAEHKQYLQDIMDLFEDYLRSMVEVAGLLEGFRFAYLNKKRRQLDPLLSIIAMIFCSVTIEQFCPIPQIQAIGWTGCAFGGMWMIKYMVDRIYDYAELGPSQCTSCVKRFERD</sequence>
<dbReference type="RefSeq" id="XP_062880163.1">
    <property type="nucleotide sequence ID" value="XM_063024093.1"/>
</dbReference>
<dbReference type="GeneID" id="88176245"/>
<accession>A0AAX4HH93</accession>
<evidence type="ECO:0000313" key="2">
    <source>
        <dbReference type="Proteomes" id="UP001338582"/>
    </source>
</evidence>
<keyword evidence="2" id="KW-1185">Reference proteome</keyword>
<dbReference type="EMBL" id="CP138901">
    <property type="protein sequence ID" value="WPK27787.1"/>
    <property type="molecule type" value="Genomic_DNA"/>
</dbReference>
<protein>
    <submittedName>
        <fullName evidence="1">Uncharacterized protein</fullName>
    </submittedName>
</protein>
<organism evidence="1 2">
    <name type="scientific">Australozyma saopauloensis</name>
    <dbReference type="NCBI Taxonomy" id="291208"/>
    <lineage>
        <taxon>Eukaryota</taxon>
        <taxon>Fungi</taxon>
        <taxon>Dikarya</taxon>
        <taxon>Ascomycota</taxon>
        <taxon>Saccharomycotina</taxon>
        <taxon>Pichiomycetes</taxon>
        <taxon>Metschnikowiaceae</taxon>
        <taxon>Australozyma</taxon>
    </lineage>
</organism>
<reference evidence="1 2" key="1">
    <citation type="submission" date="2023-10" db="EMBL/GenBank/DDBJ databases">
        <title>Draft Genome Sequence of Candida saopaulonensis from a very Premature Infant with Sepsis.</title>
        <authorList>
            <person name="Ning Y."/>
            <person name="Dai R."/>
            <person name="Xiao M."/>
            <person name="Xu Y."/>
            <person name="Yan Q."/>
            <person name="Zhang L."/>
        </authorList>
    </citation>
    <scope>NUCLEOTIDE SEQUENCE [LARGE SCALE GENOMIC DNA]</scope>
    <source>
        <strain evidence="1 2">19XY460</strain>
    </source>
</reference>
<dbReference type="Proteomes" id="UP001338582">
    <property type="component" value="Chromosome 8"/>
</dbReference>